<dbReference type="CDD" id="cd00840">
    <property type="entry name" value="MPP_Mre11_N"/>
    <property type="match status" value="1"/>
</dbReference>
<keyword evidence="1" id="KW-0378">Hydrolase</keyword>
<organism evidence="3 4">
    <name type="scientific">Exobacillus caeni</name>
    <dbReference type="NCBI Taxonomy" id="2574798"/>
    <lineage>
        <taxon>Bacteria</taxon>
        <taxon>Bacillati</taxon>
        <taxon>Bacillota</taxon>
        <taxon>Bacilli</taxon>
        <taxon>Bacillales</taxon>
        <taxon>Guptibacillaceae</taxon>
        <taxon>Exobacillus</taxon>
    </lineage>
</organism>
<dbReference type="InterPro" id="IPR050535">
    <property type="entry name" value="DNA_Repair-Maintenance_Comp"/>
</dbReference>
<dbReference type="GO" id="GO:0004527">
    <property type="term" value="F:exonuclease activity"/>
    <property type="evidence" value="ECO:0007669"/>
    <property type="project" value="UniProtKB-KW"/>
</dbReference>
<comment type="caution">
    <text evidence="3">The sequence shown here is derived from an EMBL/GenBank/DDBJ whole genome shotgun (WGS) entry which is preliminary data.</text>
</comment>
<sequence length="413" mass="48114">MTMSKLTFIHTADLHLDSPFKGLHSLPSSIYERMKESTFHSLHNIVSLAVEKKVDFVLIAGDLFHSEERSLRAQIKLHNELIRLKDHHIDCFIIHGNHDPLDGYWVNLEWPENVHIFGEETSFKPYYKNGKLMAHLYGFSYPTKRVTDNRTQEYVKKEGPDFHIGMLHGNVQGASDHEAYAPFKVEQLLEKQFDYWALGHIHKRQVLTSEPPILYPGNIQGLSKKETGEKGCYLVELEKKRTRLTFQNTAEIIWKKVEVPIDGLTSFSELYSCCEEVIEGIRSDHYGVMATLMFTGSGTMDDFLQNDQEIEDLIVSLRDGEERKKDFIWIAEWKVETNPDWDREELKHSELFAGDIVRLSEQYEDKDIDEALNPLFHHRRARHFISKLSTSEKQELIRDAEKLLLNSLLKERT</sequence>
<accession>A0A5R9FAY6</accession>
<name>A0A5R9FAY6_9BACL</name>
<keyword evidence="3" id="KW-0269">Exonuclease</keyword>
<dbReference type="EMBL" id="SWLG01000004">
    <property type="protein sequence ID" value="TLS38043.1"/>
    <property type="molecule type" value="Genomic_DNA"/>
</dbReference>
<reference evidence="3 4" key="1">
    <citation type="submission" date="2019-04" db="EMBL/GenBank/DDBJ databases">
        <title>Bacillus caeni sp. nov., a bacterium isolated from mangrove sediment.</title>
        <authorList>
            <person name="Huang H."/>
            <person name="Mo K."/>
            <person name="Hu Y."/>
        </authorList>
    </citation>
    <scope>NUCLEOTIDE SEQUENCE [LARGE SCALE GENOMIC DNA]</scope>
    <source>
        <strain evidence="3 4">HB172195</strain>
    </source>
</reference>
<evidence type="ECO:0000256" key="1">
    <source>
        <dbReference type="ARBA" id="ARBA00022801"/>
    </source>
</evidence>
<dbReference type="Pfam" id="PF00149">
    <property type="entry name" value="Metallophos"/>
    <property type="match status" value="1"/>
</dbReference>
<dbReference type="Gene3D" id="3.60.21.10">
    <property type="match status" value="1"/>
</dbReference>
<dbReference type="PIRSF" id="PIRSF033091">
    <property type="entry name" value="Pesterase_YhaO"/>
    <property type="match status" value="1"/>
</dbReference>
<keyword evidence="3" id="KW-0540">Nuclease</keyword>
<dbReference type="InterPro" id="IPR029052">
    <property type="entry name" value="Metallo-depent_PP-like"/>
</dbReference>
<dbReference type="InterPro" id="IPR004843">
    <property type="entry name" value="Calcineurin-like_PHP"/>
</dbReference>
<dbReference type="Proteomes" id="UP000308230">
    <property type="component" value="Unassembled WGS sequence"/>
</dbReference>
<evidence type="ECO:0000313" key="3">
    <source>
        <dbReference type="EMBL" id="TLS38043.1"/>
    </source>
</evidence>
<dbReference type="OrthoDB" id="9773856at2"/>
<gene>
    <name evidence="3" type="ORF">FCL54_05720</name>
</gene>
<dbReference type="PANTHER" id="PTHR30337">
    <property type="entry name" value="COMPONENT OF ATP-DEPENDENT DSDNA EXONUCLEASE"/>
    <property type="match status" value="1"/>
</dbReference>
<feature type="domain" description="Calcineurin-like phosphoesterase" evidence="2">
    <location>
        <begin position="7"/>
        <end position="203"/>
    </location>
</feature>
<dbReference type="InterPro" id="IPR041796">
    <property type="entry name" value="Mre11_N"/>
</dbReference>
<dbReference type="InterPro" id="IPR014576">
    <property type="entry name" value="Pesterase_YhaO"/>
</dbReference>
<evidence type="ECO:0000313" key="4">
    <source>
        <dbReference type="Proteomes" id="UP000308230"/>
    </source>
</evidence>
<dbReference type="PANTHER" id="PTHR30337:SF7">
    <property type="entry name" value="PHOSPHOESTERASE"/>
    <property type="match status" value="1"/>
</dbReference>
<evidence type="ECO:0000259" key="2">
    <source>
        <dbReference type="Pfam" id="PF00149"/>
    </source>
</evidence>
<proteinExistence type="predicted"/>
<keyword evidence="4" id="KW-1185">Reference proteome</keyword>
<protein>
    <submittedName>
        <fullName evidence="3">DNA repair exonuclease</fullName>
    </submittedName>
</protein>
<dbReference type="SUPFAM" id="SSF56300">
    <property type="entry name" value="Metallo-dependent phosphatases"/>
    <property type="match status" value="1"/>
</dbReference>
<dbReference type="AlphaFoldDB" id="A0A5R9FAY6"/>